<dbReference type="AlphaFoldDB" id="A0A1J3I0C2"/>
<evidence type="ECO:0008006" key="2">
    <source>
        <dbReference type="Google" id="ProtNLM"/>
    </source>
</evidence>
<protein>
    <recommendedName>
        <fullName evidence="2">Replication factor A C-terminal domain-containing protein</fullName>
    </recommendedName>
</protein>
<evidence type="ECO:0000313" key="1">
    <source>
        <dbReference type="EMBL" id="JAU73686.1"/>
    </source>
</evidence>
<name>A0A1J3I0C2_NOCCA</name>
<accession>A0A1J3I0C2</accession>
<dbReference type="SUPFAM" id="SSF50249">
    <property type="entry name" value="Nucleic acid-binding proteins"/>
    <property type="match status" value="1"/>
</dbReference>
<dbReference type="Gene3D" id="2.40.50.140">
    <property type="entry name" value="Nucleic acid-binding proteins"/>
    <property type="match status" value="1"/>
</dbReference>
<dbReference type="EMBL" id="GEVL01003655">
    <property type="protein sequence ID" value="JAU73686.1"/>
    <property type="molecule type" value="Transcribed_RNA"/>
</dbReference>
<proteinExistence type="predicted"/>
<reference evidence="1" key="1">
    <citation type="submission" date="2016-07" db="EMBL/GenBank/DDBJ databases">
        <title>De novo transcriptome assembly of four accessions of the metal hyperaccumulator plant Noccaea caerulescens.</title>
        <authorList>
            <person name="Blande D."/>
            <person name="Halimaa P."/>
            <person name="Tervahauta A.I."/>
            <person name="Aarts M.G."/>
            <person name="Karenlampi S.O."/>
        </authorList>
    </citation>
    <scope>NUCLEOTIDE SEQUENCE</scope>
</reference>
<dbReference type="InterPro" id="IPR012340">
    <property type="entry name" value="NA-bd_OB-fold"/>
</dbReference>
<sequence length="104" mass="11865">MEALKEESPEVDFSKQLWKCPKCVEYVDNVLPVFLLTFRVMDETGETKFLLFDKLAMAVVNQTTAELVDNLDEIQDPDVLPMALGNICGKTSLQSEHREVQHHL</sequence>
<organism evidence="1">
    <name type="scientific">Noccaea caerulescens</name>
    <name type="common">Alpine penny-cress</name>
    <name type="synonym">Thlaspi caerulescens</name>
    <dbReference type="NCBI Taxonomy" id="107243"/>
    <lineage>
        <taxon>Eukaryota</taxon>
        <taxon>Viridiplantae</taxon>
        <taxon>Streptophyta</taxon>
        <taxon>Embryophyta</taxon>
        <taxon>Tracheophyta</taxon>
        <taxon>Spermatophyta</taxon>
        <taxon>Magnoliopsida</taxon>
        <taxon>eudicotyledons</taxon>
        <taxon>Gunneridae</taxon>
        <taxon>Pentapetalae</taxon>
        <taxon>rosids</taxon>
        <taxon>malvids</taxon>
        <taxon>Brassicales</taxon>
        <taxon>Brassicaceae</taxon>
        <taxon>Coluteocarpeae</taxon>
        <taxon>Noccaea</taxon>
    </lineage>
</organism>
<gene>
    <name evidence="1" type="ORF">LE_TR3032_c2_g1_i1_g.10004</name>
</gene>